<proteinExistence type="predicted"/>
<dbReference type="Pfam" id="PF00094">
    <property type="entry name" value="VWD"/>
    <property type="match status" value="4"/>
</dbReference>
<keyword evidence="11" id="KW-0325">Glycoprotein</keyword>
<evidence type="ECO:0000256" key="6">
    <source>
        <dbReference type="ARBA" id="ARBA00022737"/>
    </source>
</evidence>
<dbReference type="GO" id="GO:0007155">
    <property type="term" value="P:cell adhesion"/>
    <property type="evidence" value="ECO:0007669"/>
    <property type="project" value="UniProtKB-KW"/>
</dbReference>
<feature type="domain" description="MAM" evidence="17">
    <location>
        <begin position="47"/>
        <end position="212"/>
    </location>
</feature>
<dbReference type="FunFam" id="2.10.25.10:FF:000055">
    <property type="entry name" value="alpha-tectorin isoform X1"/>
    <property type="match status" value="3"/>
</dbReference>
<evidence type="ECO:0000256" key="7">
    <source>
        <dbReference type="ARBA" id="ARBA00022889"/>
    </source>
</evidence>
<dbReference type="FunFam" id="2.60.120.200:FF:000128">
    <property type="entry name" value="enteropeptidase isoform X2"/>
    <property type="match status" value="2"/>
</dbReference>
<dbReference type="InterPro" id="IPR000998">
    <property type="entry name" value="MAM_dom"/>
</dbReference>
<evidence type="ECO:0000256" key="5">
    <source>
        <dbReference type="ARBA" id="ARBA00022729"/>
    </source>
</evidence>
<dbReference type="Gene3D" id="2.10.25.10">
    <property type="entry name" value="Laminin"/>
    <property type="match status" value="4"/>
</dbReference>
<comment type="subcellular location">
    <subcellularLocation>
        <location evidence="1">Cell membrane</location>
        <topology evidence="1">Single-pass type I membrane protein</topology>
    </subcellularLocation>
</comment>
<feature type="compositionally biased region" description="Low complexity" evidence="15">
    <location>
        <begin position="72"/>
        <end position="86"/>
    </location>
</feature>
<dbReference type="SMART" id="SM00137">
    <property type="entry name" value="MAM"/>
    <property type="match status" value="3"/>
</dbReference>
<feature type="domain" description="VWFD" evidence="18">
    <location>
        <begin position="2354"/>
        <end position="2533"/>
    </location>
</feature>
<dbReference type="SMART" id="SM00215">
    <property type="entry name" value="VWC_out"/>
    <property type="match status" value="3"/>
</dbReference>
<dbReference type="PROSITE" id="PS50060">
    <property type="entry name" value="MAM_2"/>
    <property type="match status" value="3"/>
</dbReference>
<evidence type="ECO:0000256" key="15">
    <source>
        <dbReference type="SAM" id="MobiDB-lite"/>
    </source>
</evidence>
<comment type="function">
    <text evidence="12">Binds in a species-specific manner to the zona pellucida of the egg. May be involved in gamete recognition and/or signaling.</text>
</comment>
<dbReference type="GO" id="GO:0005886">
    <property type="term" value="C:plasma membrane"/>
    <property type="evidence" value="ECO:0007669"/>
    <property type="project" value="UniProtKB-SubCell"/>
</dbReference>
<feature type="compositionally biased region" description="Pro residues" evidence="15">
    <location>
        <begin position="1024"/>
        <end position="1033"/>
    </location>
</feature>
<evidence type="ECO:0000313" key="19">
    <source>
        <dbReference type="EMBL" id="KAF6442857.1"/>
    </source>
</evidence>
<dbReference type="InterPro" id="IPR013320">
    <property type="entry name" value="ConA-like_dom_sf"/>
</dbReference>
<evidence type="ECO:0000259" key="17">
    <source>
        <dbReference type="PROSITE" id="PS50060"/>
    </source>
</evidence>
<dbReference type="SMART" id="SM00832">
    <property type="entry name" value="C8"/>
    <property type="match status" value="4"/>
</dbReference>
<accession>A0A7J8F523</accession>
<keyword evidence="20" id="KW-1185">Reference proteome</keyword>
<dbReference type="CDD" id="cd06263">
    <property type="entry name" value="MAM"/>
    <property type="match status" value="3"/>
</dbReference>
<keyword evidence="5 16" id="KW-0732">Signal</keyword>
<keyword evidence="4" id="KW-0812">Transmembrane</keyword>
<dbReference type="PANTHER" id="PTHR11339">
    <property type="entry name" value="EXTRACELLULAR MATRIX GLYCOPROTEIN RELATED"/>
    <property type="match status" value="1"/>
</dbReference>
<evidence type="ECO:0000259" key="18">
    <source>
        <dbReference type="PROSITE" id="PS51233"/>
    </source>
</evidence>
<feature type="region of interest" description="Disordered" evidence="15">
    <location>
        <begin position="2126"/>
        <end position="2150"/>
    </location>
</feature>
<dbReference type="GO" id="GO:0031012">
    <property type="term" value="C:extracellular matrix"/>
    <property type="evidence" value="ECO:0007669"/>
    <property type="project" value="TreeGrafter"/>
</dbReference>
<evidence type="ECO:0000256" key="4">
    <source>
        <dbReference type="ARBA" id="ARBA00022692"/>
    </source>
</evidence>
<feature type="domain" description="MAM" evidence="17">
    <location>
        <begin position="217"/>
        <end position="376"/>
    </location>
</feature>
<feature type="region of interest" description="Disordered" evidence="15">
    <location>
        <begin position="67"/>
        <end position="88"/>
    </location>
</feature>
<evidence type="ECO:0000256" key="16">
    <source>
        <dbReference type="SAM" id="SignalP"/>
    </source>
</evidence>
<dbReference type="PROSITE" id="PS51233">
    <property type="entry name" value="VWFD"/>
    <property type="match status" value="4"/>
</dbReference>
<dbReference type="InterPro" id="IPR001846">
    <property type="entry name" value="VWF_type-D"/>
</dbReference>
<comment type="subunit">
    <text evidence="13">Probably forms covalent oligomers.</text>
</comment>
<dbReference type="SUPFAM" id="SSF49899">
    <property type="entry name" value="Concanavalin A-like lectins/glucanases"/>
    <property type="match status" value="3"/>
</dbReference>
<dbReference type="GO" id="GO:0005615">
    <property type="term" value="C:extracellular space"/>
    <property type="evidence" value="ECO:0007669"/>
    <property type="project" value="TreeGrafter"/>
</dbReference>
<dbReference type="SUPFAM" id="SSF57567">
    <property type="entry name" value="Serine protease inhibitors"/>
    <property type="match status" value="4"/>
</dbReference>
<feature type="region of interest" description="Disordered" evidence="15">
    <location>
        <begin position="812"/>
        <end position="869"/>
    </location>
</feature>
<keyword evidence="8" id="KW-1133">Transmembrane helix</keyword>
<feature type="signal peptide" evidence="16">
    <location>
        <begin position="1"/>
        <end position="17"/>
    </location>
</feature>
<keyword evidence="9" id="KW-0472">Membrane</keyword>
<evidence type="ECO:0000256" key="8">
    <source>
        <dbReference type="ARBA" id="ARBA00022989"/>
    </source>
</evidence>
<dbReference type="CDD" id="cd19941">
    <property type="entry name" value="TIL"/>
    <property type="match status" value="4"/>
</dbReference>
<dbReference type="InterPro" id="IPR050780">
    <property type="entry name" value="Mucin_vWF_Thrombospondin_sf"/>
</dbReference>
<dbReference type="PANTHER" id="PTHR11339:SF374">
    <property type="entry name" value="ZONADHESIN"/>
    <property type="match status" value="1"/>
</dbReference>
<evidence type="ECO:0000256" key="13">
    <source>
        <dbReference type="ARBA" id="ARBA00065625"/>
    </source>
</evidence>
<name>A0A7J8F523_ROUAE</name>
<feature type="chain" id="PRO_5029444122" description="Zonadhesin" evidence="16">
    <location>
        <begin position="18"/>
        <end position="2623"/>
    </location>
</feature>
<evidence type="ECO:0000256" key="1">
    <source>
        <dbReference type="ARBA" id="ARBA00004251"/>
    </source>
</evidence>
<comment type="caution">
    <text evidence="19">The sequence shown here is derived from an EMBL/GenBank/DDBJ whole genome shotgun (WGS) entry which is preliminary data.</text>
</comment>
<dbReference type="InterPro" id="IPR001007">
    <property type="entry name" value="VWF_dom"/>
</dbReference>
<keyword evidence="6" id="KW-0677">Repeat</keyword>
<keyword evidence="10" id="KW-1015">Disulfide bond</keyword>
<reference evidence="19 20" key="1">
    <citation type="journal article" date="2020" name="Nature">
        <title>Six reference-quality genomes reveal evolution of bat adaptations.</title>
        <authorList>
            <person name="Jebb D."/>
            <person name="Huang Z."/>
            <person name="Pippel M."/>
            <person name="Hughes G.M."/>
            <person name="Lavrichenko K."/>
            <person name="Devanna P."/>
            <person name="Winkler S."/>
            <person name="Jermiin L.S."/>
            <person name="Skirmuntt E.C."/>
            <person name="Katzourakis A."/>
            <person name="Burkitt-Gray L."/>
            <person name="Ray D.A."/>
            <person name="Sullivan K.A.M."/>
            <person name="Roscito J.G."/>
            <person name="Kirilenko B.M."/>
            <person name="Davalos L.M."/>
            <person name="Corthals A.P."/>
            <person name="Power M.L."/>
            <person name="Jones G."/>
            <person name="Ransome R.D."/>
            <person name="Dechmann D.K.N."/>
            <person name="Locatelli A.G."/>
            <person name="Puechmaille S.J."/>
            <person name="Fedrigo O."/>
            <person name="Jarvis E.D."/>
            <person name="Hiller M."/>
            <person name="Vernes S.C."/>
            <person name="Myers E.W."/>
            <person name="Teeling E.C."/>
        </authorList>
    </citation>
    <scope>NUCLEOTIDE SEQUENCE [LARGE SCALE GENOMIC DNA]</scope>
    <source>
        <strain evidence="19">MRouAeg1</strain>
        <tissue evidence="19">Muscle</tissue>
    </source>
</reference>
<dbReference type="EMBL" id="JACASE010000008">
    <property type="protein sequence ID" value="KAF6442857.1"/>
    <property type="molecule type" value="Genomic_DNA"/>
</dbReference>
<feature type="domain" description="VWFD" evidence="18">
    <location>
        <begin position="1180"/>
        <end position="1357"/>
    </location>
</feature>
<feature type="region of interest" description="Disordered" evidence="15">
    <location>
        <begin position="1017"/>
        <end position="1037"/>
    </location>
</feature>
<dbReference type="SMART" id="SM00216">
    <property type="entry name" value="VWD"/>
    <property type="match status" value="4"/>
</dbReference>
<feature type="domain" description="MAM" evidence="17">
    <location>
        <begin position="379"/>
        <end position="544"/>
    </location>
</feature>
<evidence type="ECO:0000256" key="9">
    <source>
        <dbReference type="ARBA" id="ARBA00023136"/>
    </source>
</evidence>
<dbReference type="Proteomes" id="UP000593571">
    <property type="component" value="Unassembled WGS sequence"/>
</dbReference>
<evidence type="ECO:0000256" key="11">
    <source>
        <dbReference type="ARBA" id="ARBA00023180"/>
    </source>
</evidence>
<evidence type="ECO:0000256" key="12">
    <source>
        <dbReference type="ARBA" id="ARBA00057483"/>
    </source>
</evidence>
<dbReference type="InterPro" id="IPR014853">
    <property type="entry name" value="VWF/SSPO/ZAN-like_Cys-rich_dom"/>
</dbReference>
<feature type="compositionally biased region" description="Low complexity" evidence="15">
    <location>
        <begin position="823"/>
        <end position="859"/>
    </location>
</feature>
<dbReference type="Pfam" id="PF12714">
    <property type="entry name" value="TILa"/>
    <property type="match status" value="4"/>
</dbReference>
<gene>
    <name evidence="19" type="ORF">HJG63_020810</name>
</gene>
<dbReference type="Gene3D" id="2.60.120.200">
    <property type="match status" value="3"/>
</dbReference>
<dbReference type="FunFam" id="2.60.120.200:FF:000365">
    <property type="entry name" value="Zonadhesin"/>
    <property type="match status" value="1"/>
</dbReference>
<sequence length="2623" mass="288581">MAPPVWTLVLLVGAAWGQDHIPVPVWEEKPSDQKPVTYSSRDDSIITQCDFEDNSKPFCDWTQVSTDDGDWTRTSGPSPTGSTRPPGGYPNGEGYFLYMDSSTFHRGGLTRLSSPRIWDQGPLCVHFAYHMFGLSWGSQLKLLLFRGTKNKHPHLLWKHLNTQSLSWMPTAVTVPIGHTLPSWLVFEGVRGSTAYLDISLDAISVHRGSCNQVCIMHTCSFDTPNDLCGWSWIPTASGAKWVQKNGSSGVLNVGPEDDFSSPGGGFYMLLDSKNAKPTQKSILLSPLSQSSGCLSLSFHYTLHGQSPGAALTVYASVLGSIRKHTLFSGQSGPNWQPVSVNYTGQGQIQFTVVGVFGKIPEPAVAVDAISIAPCGESFPQCDFEDDAHPFCDWVQTSGDGGYWTRGGKNMPIQHTGPFGMLFNREGGFIYLEANRFSRAGQSFRLVSRPFCAPGAICVEFAYYMYGLEEGTKLRLLLGSPAGSSPTSLWQRIGSQSPDWLNVSITIPSGHQQPMQLILEAIRGTNTAFVVAVGFILINHGTCREKPTIPTEKPTVPTEKSMIPTEKPTIPTEKPTIPTEKPTIPTEKPTVPTEKPTVPTEKSMIPTEKPTIPTEKPTIPTEKPTIPTEKPTVPTEKPTVPTEKSMIPTEKPTIPTEKPTIPTEKPTVPTEKSMIPTEKPTIPTEKPTIPTEKPTIPTEKPTIPTEKPTVPTEKPTVPTEKSMIPTEKPTIPTEKPTIPTEKPTVPTEKPTVPTEKPTVPTEKPTVSTEKSTIPTEKPTVPTEKSMISTEESTVRTEKPIIPTEKPAVHIERTTTPTEKPTVSIEKPTIPTEKPTVPTEKPTIPTEKPTVPTEKPTIPTENPTVPTEKSMIPTEKPIVPTEKSMIPTEKPTIPTEKPTIPTEKPAVYIERTTVPTEKLTVPTEKPTIPIKKSTIPIEKPTVPTEKPAVHTKRTTIPTEKPTVPTEKSMIPTEKLIVPTKKTTIPTEKPNISTEKPIIPTEKTMVPTEKPTISTEKLTVPTERPTAPTPPQPSPTLVPKGPTVLVMTPTIPQTSMTTVTLATTATPRPIPASCPANAHYEPCACPASCQSPKPNCKVLCKPGCVCNSGFLFNDSHCINASSCNCFYNNTYYKPGAEWFSPNCTKLCRCWPGSRIECQVSQCGTHTVCQLKNGQYRCLPYDTATCFVYGDPHYLTFDGRHFNLMGKCTYILAQPCGNSTVPFFRVMVKNEERGLEGSSCLNKVYVRLPETNITLLRGRRTLVGDQQVTLPAIPFKGIFLTPSGRFVELQTAFGLRVRWDGDQQLFMSVPSTYSGKLCGLCGNYDGDSSNDNQKPDGRPAGDEEELGHSWQTVEDKDKECQKNPVNPPSCSSALQNTLSGPEFCGRFIVSHGAFEACLPHLMASLFFDNCMYDMCKFQGLQQMLCAHMEALTETCQDAGYMVKPWRGPQFCPLSCPPNSKYTVCAKLCPDTCHSSFSGMSCQDRCVEGCECNPGFILSGLQCVPRSQCGCLDPKAGYFMVGQQWFKPGCRQFCFCELNNRISCVLWKCQAQEVCRQQDGIYDCYALGSATCTVSGDPHYLTFDGALHHFMGTCSYTLTQPCRLRAIDNYFVVSATNEFQGGNLEVSHVKAVHIQVFNLKISLIKGHKVTLNGHRVSLPVWPVQGRVIMRPSGNFILLNTDFGLRVRYDGNHLVEVTVPSSYSGRLCGLCGNYNNNSLDDNLKPDQKAAKDSMQLGIAWKSQEYSEPGCFITGGKPPRCQGNKMPNTWNKNCDILMNPLGPFSQCHRVVPPHSSFNSCVHGQCGTKGDALTLCRSLQAYASLCTQAGQTPAWRNSTFCPMKCPFGSSYSPCANPCPATCLSLNAPQDCPAALSCTEGCECQKGHVLSGASCVPLSQCGCISPGGVYYPVGESWYTDKTCSRLCTCSIYNNISCLKTSCKPKQMCLPLDGLMRCRDGNGVCQTSDSSHYVSFDGRRHAIKSTCTYTLVKICHSTMDLPFFKISGKNGKREGQTPTFYFRQVNIDIYHSLVTLQKGHHVLINGKPVTLPSTNQIQGVNISANGVYTVFSVDTRLQVKFDGKGFLEIKLSRAYYGKACGMCGNFNGEEEDELMMPSDEVAQNDFEFVDSWQDKEADPNCRQDDQKDDQIKNKAGQREKRNANCRPADLARAQEQCQVAFQPLAWAKCATRVALKPFLLSCMHNLCEFGGQKRALCESLQAFEAACQAQGLTPPVWRNSSFCPLECPIHSTYTTCVPSCSPSCWDLQGQCEDTKVPSTCEEGCICQPSYVLSEQQCVPRTQCSCRDAQGGSLPAGKTWLSSGCTQRCTCRAGAIQCQPFICPPGSHCQPSSNSNSRCTPNKLEQCSIFGDPHYHTFDGLSYRFQGRMTYTLIKTVDVLPDGIVPLVVEGRNKMYTPLSPIFLHEVIVMVYGYTVQLQAELQLVVNDQKMAIPYNPNKHLWVTMKGHRLYLITDFKLVVSFGGRNNAVISLPSMYQGLVRGLCGNFDKNPKNEFMLPNGALTRNINNFANSWEVKMKGGLACFSRSIQEEEKREKEELGFQASDCSLEQLELINSTQACRVLVDPQGPFAACHQTVDPEPFQEHCVFDLCVARDPKAQEELRCQVLSGGETAL</sequence>
<dbReference type="SMART" id="SM00214">
    <property type="entry name" value="VWC"/>
    <property type="match status" value="3"/>
</dbReference>
<evidence type="ECO:0000256" key="3">
    <source>
        <dbReference type="ARBA" id="ARBA00022536"/>
    </source>
</evidence>
<dbReference type="InterPro" id="IPR025615">
    <property type="entry name" value="TILa_dom"/>
</dbReference>
<evidence type="ECO:0000256" key="2">
    <source>
        <dbReference type="ARBA" id="ARBA00022475"/>
    </source>
</evidence>
<dbReference type="Pfam" id="PF00629">
    <property type="entry name" value="MAM"/>
    <property type="match status" value="3"/>
</dbReference>
<feature type="domain" description="VWFD" evidence="18">
    <location>
        <begin position="1565"/>
        <end position="1745"/>
    </location>
</feature>
<evidence type="ECO:0000256" key="14">
    <source>
        <dbReference type="ARBA" id="ARBA00067986"/>
    </source>
</evidence>
<dbReference type="InterPro" id="IPR002919">
    <property type="entry name" value="TIL_dom"/>
</dbReference>
<evidence type="ECO:0000256" key="10">
    <source>
        <dbReference type="ARBA" id="ARBA00023157"/>
    </source>
</evidence>
<feature type="domain" description="VWFD" evidence="18">
    <location>
        <begin position="1953"/>
        <end position="2132"/>
    </location>
</feature>
<dbReference type="PROSITE" id="PS00740">
    <property type="entry name" value="MAM_1"/>
    <property type="match status" value="2"/>
</dbReference>
<keyword evidence="2" id="KW-1003">Cell membrane</keyword>
<keyword evidence="7" id="KW-0130">Cell adhesion</keyword>
<keyword evidence="3" id="KW-0245">EGF-like domain</keyword>
<feature type="region of interest" description="Disordered" evidence="15">
    <location>
        <begin position="547"/>
        <end position="796"/>
    </location>
</feature>
<dbReference type="Pfam" id="PF01826">
    <property type="entry name" value="TIL"/>
    <property type="match status" value="4"/>
</dbReference>
<organism evidence="19 20">
    <name type="scientific">Rousettus aegyptiacus</name>
    <name type="common">Egyptian fruit bat</name>
    <name type="synonym">Pteropus aegyptiacus</name>
    <dbReference type="NCBI Taxonomy" id="9407"/>
    <lineage>
        <taxon>Eukaryota</taxon>
        <taxon>Metazoa</taxon>
        <taxon>Chordata</taxon>
        <taxon>Craniata</taxon>
        <taxon>Vertebrata</taxon>
        <taxon>Euteleostomi</taxon>
        <taxon>Mammalia</taxon>
        <taxon>Eutheria</taxon>
        <taxon>Laurasiatheria</taxon>
        <taxon>Chiroptera</taxon>
        <taxon>Yinpterochiroptera</taxon>
        <taxon>Pteropodoidea</taxon>
        <taxon>Pteropodidae</taxon>
        <taxon>Rousettinae</taxon>
        <taxon>Rousettus</taxon>
    </lineage>
</organism>
<dbReference type="InterPro" id="IPR036084">
    <property type="entry name" value="Ser_inhib-like_sf"/>
</dbReference>
<protein>
    <recommendedName>
        <fullName evidence="14">Zonadhesin</fullName>
    </recommendedName>
</protein>
<evidence type="ECO:0000313" key="20">
    <source>
        <dbReference type="Proteomes" id="UP000593571"/>
    </source>
</evidence>
<feature type="compositionally biased region" description="Low complexity" evidence="15">
    <location>
        <begin position="562"/>
        <end position="764"/>
    </location>
</feature>
<dbReference type="Pfam" id="PF08742">
    <property type="entry name" value="C8"/>
    <property type="match status" value="4"/>
</dbReference>
<dbReference type="PRINTS" id="PR01217">
    <property type="entry name" value="PRICHEXTENSN"/>
</dbReference>